<dbReference type="PANTHER" id="PTHR32089">
    <property type="entry name" value="METHYL-ACCEPTING CHEMOTAXIS PROTEIN MCPB"/>
    <property type="match status" value="1"/>
</dbReference>
<comment type="caution">
    <text evidence="8">The sequence shown here is derived from an EMBL/GenBank/DDBJ whole genome shotgun (WGS) entry which is preliminary data.</text>
</comment>
<dbReference type="AlphaFoldDB" id="A0A0J7JF99"/>
<accession>A0A0J7JF99</accession>
<keyword evidence="2" id="KW-0812">Transmembrane</keyword>
<proteinExistence type="predicted"/>
<gene>
    <name evidence="8" type="ORF">Msub_13061</name>
</gene>
<dbReference type="PANTHER" id="PTHR32089:SF112">
    <property type="entry name" value="LYSOZYME-LIKE PROTEIN-RELATED"/>
    <property type="match status" value="1"/>
</dbReference>
<name>A0A0J7JF99_9GAMM</name>
<sequence length="104" mass="11159">MQCHAINFRGSVHDRAIAIRDAVLVENHRALQDTTVSIGKLAETLEQASRTVQRVSEDGANIGKIIEVISAIVEPANLLALNAAIEAACAGQLRSRVSVFRLKG</sequence>
<evidence type="ECO:0000259" key="7">
    <source>
        <dbReference type="PROSITE" id="PS50111"/>
    </source>
</evidence>
<organism evidence="8 9">
    <name type="scientific">Marinobacter subterrani</name>
    <dbReference type="NCBI Taxonomy" id="1658765"/>
    <lineage>
        <taxon>Bacteria</taxon>
        <taxon>Pseudomonadati</taxon>
        <taxon>Pseudomonadota</taxon>
        <taxon>Gammaproteobacteria</taxon>
        <taxon>Pseudomonadales</taxon>
        <taxon>Marinobacteraceae</taxon>
        <taxon>Marinobacter</taxon>
    </lineage>
</organism>
<feature type="domain" description="Methyl-accepting transducer" evidence="7">
    <location>
        <begin position="26"/>
        <end position="92"/>
    </location>
</feature>
<evidence type="ECO:0000256" key="4">
    <source>
        <dbReference type="ARBA" id="ARBA00023136"/>
    </source>
</evidence>
<keyword evidence="3" id="KW-1133">Transmembrane helix</keyword>
<evidence type="ECO:0000256" key="2">
    <source>
        <dbReference type="ARBA" id="ARBA00022692"/>
    </source>
</evidence>
<evidence type="ECO:0000313" key="8">
    <source>
        <dbReference type="EMBL" id="KMQ76847.1"/>
    </source>
</evidence>
<dbReference type="SUPFAM" id="SSF58104">
    <property type="entry name" value="Methyl-accepting chemotaxis protein (MCP) signaling domain"/>
    <property type="match status" value="1"/>
</dbReference>
<dbReference type="GO" id="GO:0007165">
    <property type="term" value="P:signal transduction"/>
    <property type="evidence" value="ECO:0007669"/>
    <property type="project" value="UniProtKB-KW"/>
</dbReference>
<dbReference type="RefSeq" id="WP_048496767.1">
    <property type="nucleotide sequence ID" value="NZ_LFBU01000001.1"/>
</dbReference>
<dbReference type="Gene3D" id="1.10.287.950">
    <property type="entry name" value="Methyl-accepting chemotaxis protein"/>
    <property type="match status" value="1"/>
</dbReference>
<protein>
    <submittedName>
        <fullName evidence="8">Methyl-accepting chemotaxis protein (MCP) signaling domain</fullName>
    </submittedName>
</protein>
<evidence type="ECO:0000256" key="6">
    <source>
        <dbReference type="PROSITE-ProRule" id="PRU00284"/>
    </source>
</evidence>
<dbReference type="GO" id="GO:0016020">
    <property type="term" value="C:membrane"/>
    <property type="evidence" value="ECO:0007669"/>
    <property type="project" value="UniProtKB-SubCell"/>
</dbReference>
<keyword evidence="9" id="KW-1185">Reference proteome</keyword>
<evidence type="ECO:0000256" key="1">
    <source>
        <dbReference type="ARBA" id="ARBA00004370"/>
    </source>
</evidence>
<comment type="subcellular location">
    <subcellularLocation>
        <location evidence="1">Membrane</location>
    </subcellularLocation>
</comment>
<evidence type="ECO:0000313" key="9">
    <source>
        <dbReference type="Proteomes" id="UP000036102"/>
    </source>
</evidence>
<evidence type="ECO:0000256" key="3">
    <source>
        <dbReference type="ARBA" id="ARBA00022989"/>
    </source>
</evidence>
<dbReference type="EMBL" id="LFBU01000001">
    <property type="protein sequence ID" value="KMQ76847.1"/>
    <property type="molecule type" value="Genomic_DNA"/>
</dbReference>
<dbReference type="STRING" id="1658765.Msub_13061"/>
<dbReference type="PROSITE" id="PS50111">
    <property type="entry name" value="CHEMOTAXIS_TRANSDUC_2"/>
    <property type="match status" value="1"/>
</dbReference>
<keyword evidence="5 6" id="KW-0807">Transducer</keyword>
<dbReference type="Pfam" id="PF00015">
    <property type="entry name" value="MCPsignal"/>
    <property type="match status" value="1"/>
</dbReference>
<dbReference type="OrthoDB" id="2489132at2"/>
<dbReference type="PATRIC" id="fig|1658765.3.peg.3092"/>
<dbReference type="GO" id="GO:0006935">
    <property type="term" value="P:chemotaxis"/>
    <property type="evidence" value="ECO:0007669"/>
    <property type="project" value="UniProtKB-ARBA"/>
</dbReference>
<evidence type="ECO:0000256" key="5">
    <source>
        <dbReference type="ARBA" id="ARBA00023224"/>
    </source>
</evidence>
<dbReference type="Proteomes" id="UP000036102">
    <property type="component" value="Unassembled WGS sequence"/>
</dbReference>
<reference evidence="8 9" key="1">
    <citation type="submission" date="2015-06" db="EMBL/GenBank/DDBJ databases">
        <title>Marinobacter subterrani, a genetically tractable neutrophilic iron-oxidizing strain isolated from the Soudan Iron Mine.</title>
        <authorList>
            <person name="Bonis B.M."/>
            <person name="Gralnick J.A."/>
        </authorList>
    </citation>
    <scope>NUCLEOTIDE SEQUENCE [LARGE SCALE GENOMIC DNA]</scope>
    <source>
        <strain evidence="8 9">JG233</strain>
    </source>
</reference>
<dbReference type="InterPro" id="IPR004089">
    <property type="entry name" value="MCPsignal_dom"/>
</dbReference>
<keyword evidence="4" id="KW-0472">Membrane</keyword>